<proteinExistence type="inferred from homology"/>
<evidence type="ECO:0000256" key="8">
    <source>
        <dbReference type="SAM" id="SignalP"/>
    </source>
</evidence>
<evidence type="ECO:0000256" key="6">
    <source>
        <dbReference type="ARBA" id="ARBA00023180"/>
    </source>
</evidence>
<dbReference type="SUPFAM" id="SSF56496">
    <property type="entry name" value="Fibrinogen C-terminal domain-like"/>
    <property type="match status" value="1"/>
</dbReference>
<dbReference type="HOGENOM" id="CLU_2266499_0_0_1"/>
<feature type="transmembrane region" description="Helical" evidence="7">
    <location>
        <begin position="33"/>
        <end position="50"/>
    </location>
</feature>
<protein>
    <submittedName>
        <fullName evidence="10">GL25720</fullName>
    </submittedName>
</protein>
<dbReference type="Pfam" id="PF00147">
    <property type="entry name" value="Fibrinogen_C"/>
    <property type="match status" value="1"/>
</dbReference>
<dbReference type="Gene3D" id="3.90.215.10">
    <property type="entry name" value="Gamma Fibrinogen, chain A, domain 1"/>
    <property type="match status" value="1"/>
</dbReference>
<dbReference type="Proteomes" id="UP000008744">
    <property type="component" value="Unassembled WGS sequence"/>
</dbReference>
<evidence type="ECO:0000256" key="2">
    <source>
        <dbReference type="ARBA" id="ARBA00009706"/>
    </source>
</evidence>
<gene>
    <name evidence="10" type="primary">Dper\GL25720</name>
    <name evidence="10" type="ORF">Dper_GL25720</name>
</gene>
<dbReference type="EMBL" id="CH479184">
    <property type="protein sequence ID" value="EDW37064.1"/>
    <property type="molecule type" value="Genomic_DNA"/>
</dbReference>
<comment type="similarity">
    <text evidence="2">Belongs to the TMEM161 family.</text>
</comment>
<dbReference type="eggNOG" id="KOG3978">
    <property type="taxonomic scope" value="Eukaryota"/>
</dbReference>
<evidence type="ECO:0000256" key="1">
    <source>
        <dbReference type="ARBA" id="ARBA00004141"/>
    </source>
</evidence>
<evidence type="ECO:0000256" key="7">
    <source>
        <dbReference type="SAM" id="Phobius"/>
    </source>
</evidence>
<evidence type="ECO:0000313" key="11">
    <source>
        <dbReference type="Proteomes" id="UP000008744"/>
    </source>
</evidence>
<accession>B4GK98</accession>
<dbReference type="PROSITE" id="PS51406">
    <property type="entry name" value="FIBRINOGEN_C_2"/>
    <property type="match status" value="1"/>
</dbReference>
<dbReference type="InterPro" id="IPR002181">
    <property type="entry name" value="Fibrinogen_a/b/g_C_dom"/>
</dbReference>
<dbReference type="Pfam" id="PF10268">
    <property type="entry name" value="Tmemb_161AB"/>
    <property type="match status" value="1"/>
</dbReference>
<keyword evidence="4 7" id="KW-1133">Transmembrane helix</keyword>
<keyword evidence="5 7" id="KW-0472">Membrane</keyword>
<dbReference type="InterPro" id="IPR019395">
    <property type="entry name" value="Transmembrane_161A/B"/>
</dbReference>
<dbReference type="PhylomeDB" id="B4GK98"/>
<keyword evidence="3 7" id="KW-0812">Transmembrane</keyword>
<evidence type="ECO:0000256" key="5">
    <source>
        <dbReference type="ARBA" id="ARBA00023136"/>
    </source>
</evidence>
<comment type="subcellular location">
    <subcellularLocation>
        <location evidence="1">Membrane</location>
        <topology evidence="1">Multi-pass membrane protein</topology>
    </subcellularLocation>
</comment>
<feature type="signal peptide" evidence="8">
    <location>
        <begin position="1"/>
        <end position="17"/>
    </location>
</feature>
<evidence type="ECO:0000313" key="10">
    <source>
        <dbReference type="EMBL" id="EDW37064.1"/>
    </source>
</evidence>
<sequence>MVWCLLVIFFALKLLSSLTVLYFRSEESIGERSMVIVACLVYLQIAFWYEEMGSLITKRKRLRPFQVFCDTEIEGPGRIVIACRTNKEQLFFRDWLEYKNGFG</sequence>
<reference evidence="10 11" key="1">
    <citation type="journal article" date="2007" name="Nature">
        <title>Evolution of genes and genomes on the Drosophila phylogeny.</title>
        <authorList>
            <consortium name="Drosophila 12 Genomes Consortium"/>
            <person name="Clark A.G."/>
            <person name="Eisen M.B."/>
            <person name="Smith D.R."/>
            <person name="Bergman C.M."/>
            <person name="Oliver B."/>
            <person name="Markow T.A."/>
            <person name="Kaufman T.C."/>
            <person name="Kellis M."/>
            <person name="Gelbart W."/>
            <person name="Iyer V.N."/>
            <person name="Pollard D.A."/>
            <person name="Sackton T.B."/>
            <person name="Larracuente A.M."/>
            <person name="Singh N.D."/>
            <person name="Abad J.P."/>
            <person name="Abt D.N."/>
            <person name="Adryan B."/>
            <person name="Aguade M."/>
            <person name="Akashi H."/>
            <person name="Anderson W.W."/>
            <person name="Aquadro C.F."/>
            <person name="Ardell D.H."/>
            <person name="Arguello R."/>
            <person name="Artieri C.G."/>
            <person name="Barbash D.A."/>
            <person name="Barker D."/>
            <person name="Barsanti P."/>
            <person name="Batterham P."/>
            <person name="Batzoglou S."/>
            <person name="Begun D."/>
            <person name="Bhutkar A."/>
            <person name="Blanco E."/>
            <person name="Bosak S.A."/>
            <person name="Bradley R.K."/>
            <person name="Brand A.D."/>
            <person name="Brent M.R."/>
            <person name="Brooks A.N."/>
            <person name="Brown R.H."/>
            <person name="Butlin R.K."/>
            <person name="Caggese C."/>
            <person name="Calvi B.R."/>
            <person name="Bernardo de Carvalho A."/>
            <person name="Caspi A."/>
            <person name="Castrezana S."/>
            <person name="Celniker S.E."/>
            <person name="Chang J.L."/>
            <person name="Chapple C."/>
            <person name="Chatterji S."/>
            <person name="Chinwalla A."/>
            <person name="Civetta A."/>
            <person name="Clifton S.W."/>
            <person name="Comeron J.M."/>
            <person name="Costello J.C."/>
            <person name="Coyne J.A."/>
            <person name="Daub J."/>
            <person name="David R.G."/>
            <person name="Delcher A.L."/>
            <person name="Delehaunty K."/>
            <person name="Do C.B."/>
            <person name="Ebling H."/>
            <person name="Edwards K."/>
            <person name="Eickbush T."/>
            <person name="Evans J.D."/>
            <person name="Filipski A."/>
            <person name="Findeiss S."/>
            <person name="Freyhult E."/>
            <person name="Fulton L."/>
            <person name="Fulton R."/>
            <person name="Garcia A.C."/>
            <person name="Gardiner A."/>
            <person name="Garfield D.A."/>
            <person name="Garvin B.E."/>
            <person name="Gibson G."/>
            <person name="Gilbert D."/>
            <person name="Gnerre S."/>
            <person name="Godfrey J."/>
            <person name="Good R."/>
            <person name="Gotea V."/>
            <person name="Gravely B."/>
            <person name="Greenberg A.J."/>
            <person name="Griffiths-Jones S."/>
            <person name="Gross S."/>
            <person name="Guigo R."/>
            <person name="Gustafson E.A."/>
            <person name="Haerty W."/>
            <person name="Hahn M.W."/>
            <person name="Halligan D.L."/>
            <person name="Halpern A.L."/>
            <person name="Halter G.M."/>
            <person name="Han M.V."/>
            <person name="Heger A."/>
            <person name="Hillier L."/>
            <person name="Hinrichs A.S."/>
            <person name="Holmes I."/>
            <person name="Hoskins R.A."/>
            <person name="Hubisz M.J."/>
            <person name="Hultmark D."/>
            <person name="Huntley M.A."/>
            <person name="Jaffe D.B."/>
            <person name="Jagadeeshan S."/>
            <person name="Jeck W.R."/>
            <person name="Johnson J."/>
            <person name="Jones C.D."/>
            <person name="Jordan W.C."/>
            <person name="Karpen G.H."/>
            <person name="Kataoka E."/>
            <person name="Keightley P.D."/>
            <person name="Kheradpour P."/>
            <person name="Kirkness E.F."/>
            <person name="Koerich L.B."/>
            <person name="Kristiansen K."/>
            <person name="Kudrna D."/>
            <person name="Kulathinal R.J."/>
            <person name="Kumar S."/>
            <person name="Kwok R."/>
            <person name="Lander E."/>
            <person name="Langley C.H."/>
            <person name="Lapoint R."/>
            <person name="Lazzaro B.P."/>
            <person name="Lee S.J."/>
            <person name="Levesque L."/>
            <person name="Li R."/>
            <person name="Lin C.F."/>
            <person name="Lin M.F."/>
            <person name="Lindblad-Toh K."/>
            <person name="Llopart A."/>
            <person name="Long M."/>
            <person name="Low L."/>
            <person name="Lozovsky E."/>
            <person name="Lu J."/>
            <person name="Luo M."/>
            <person name="Machado C.A."/>
            <person name="Makalowski W."/>
            <person name="Marzo M."/>
            <person name="Matsuda M."/>
            <person name="Matzkin L."/>
            <person name="McAllister B."/>
            <person name="McBride C.S."/>
            <person name="McKernan B."/>
            <person name="McKernan K."/>
            <person name="Mendez-Lago M."/>
            <person name="Minx P."/>
            <person name="Mollenhauer M.U."/>
            <person name="Montooth K."/>
            <person name="Mount S.M."/>
            <person name="Mu X."/>
            <person name="Myers E."/>
            <person name="Negre B."/>
            <person name="Newfeld S."/>
            <person name="Nielsen R."/>
            <person name="Noor M.A."/>
            <person name="O'Grady P."/>
            <person name="Pachter L."/>
            <person name="Papaceit M."/>
            <person name="Parisi M.J."/>
            <person name="Parisi M."/>
            <person name="Parts L."/>
            <person name="Pedersen J.S."/>
            <person name="Pesole G."/>
            <person name="Phillippy A.M."/>
            <person name="Ponting C.P."/>
            <person name="Pop M."/>
            <person name="Porcelli D."/>
            <person name="Powell J.R."/>
            <person name="Prohaska S."/>
            <person name="Pruitt K."/>
            <person name="Puig M."/>
            <person name="Quesneville H."/>
            <person name="Ram K.R."/>
            <person name="Rand D."/>
            <person name="Rasmussen M.D."/>
            <person name="Reed L.K."/>
            <person name="Reenan R."/>
            <person name="Reily A."/>
            <person name="Remington K.A."/>
            <person name="Rieger T.T."/>
            <person name="Ritchie M.G."/>
            <person name="Robin C."/>
            <person name="Rogers Y.H."/>
            <person name="Rohde C."/>
            <person name="Rozas J."/>
            <person name="Rubenfield M.J."/>
            <person name="Ruiz A."/>
            <person name="Russo S."/>
            <person name="Salzberg S.L."/>
            <person name="Sanchez-Gracia A."/>
            <person name="Saranga D.J."/>
            <person name="Sato H."/>
            <person name="Schaeffer S.W."/>
            <person name="Schatz M.C."/>
            <person name="Schlenke T."/>
            <person name="Schwartz R."/>
            <person name="Segarra C."/>
            <person name="Singh R.S."/>
            <person name="Sirot L."/>
            <person name="Sirota M."/>
            <person name="Sisneros N.B."/>
            <person name="Smith C.D."/>
            <person name="Smith T.F."/>
            <person name="Spieth J."/>
            <person name="Stage D.E."/>
            <person name="Stark A."/>
            <person name="Stephan W."/>
            <person name="Strausberg R.L."/>
            <person name="Strempel S."/>
            <person name="Sturgill D."/>
            <person name="Sutton G."/>
            <person name="Sutton G.G."/>
            <person name="Tao W."/>
            <person name="Teichmann S."/>
            <person name="Tobari Y.N."/>
            <person name="Tomimura Y."/>
            <person name="Tsolas J.M."/>
            <person name="Valente V.L."/>
            <person name="Venter E."/>
            <person name="Venter J.C."/>
            <person name="Vicario S."/>
            <person name="Vieira F.G."/>
            <person name="Vilella A.J."/>
            <person name="Villasante A."/>
            <person name="Walenz B."/>
            <person name="Wang J."/>
            <person name="Wasserman M."/>
            <person name="Watts T."/>
            <person name="Wilson D."/>
            <person name="Wilson R.K."/>
            <person name="Wing R.A."/>
            <person name="Wolfner M.F."/>
            <person name="Wong A."/>
            <person name="Wong G.K."/>
            <person name="Wu C.I."/>
            <person name="Wu G."/>
            <person name="Yamamoto D."/>
            <person name="Yang H.P."/>
            <person name="Yang S.P."/>
            <person name="Yorke J.A."/>
            <person name="Yoshida K."/>
            <person name="Zdobnov E."/>
            <person name="Zhang P."/>
            <person name="Zhang Y."/>
            <person name="Zimin A.V."/>
            <person name="Baldwin J."/>
            <person name="Abdouelleil A."/>
            <person name="Abdulkadir J."/>
            <person name="Abebe A."/>
            <person name="Abera B."/>
            <person name="Abreu J."/>
            <person name="Acer S.C."/>
            <person name="Aftuck L."/>
            <person name="Alexander A."/>
            <person name="An P."/>
            <person name="Anderson E."/>
            <person name="Anderson S."/>
            <person name="Arachi H."/>
            <person name="Azer M."/>
            <person name="Bachantsang P."/>
            <person name="Barry A."/>
            <person name="Bayul T."/>
            <person name="Berlin A."/>
            <person name="Bessette D."/>
            <person name="Bloom T."/>
            <person name="Blye J."/>
            <person name="Boguslavskiy L."/>
            <person name="Bonnet C."/>
            <person name="Boukhgalter B."/>
            <person name="Bourzgui I."/>
            <person name="Brown A."/>
            <person name="Cahill P."/>
            <person name="Channer S."/>
            <person name="Cheshatsang Y."/>
            <person name="Chuda L."/>
            <person name="Citroen M."/>
            <person name="Collymore A."/>
            <person name="Cooke P."/>
            <person name="Costello M."/>
            <person name="D'Aco K."/>
            <person name="Daza R."/>
            <person name="De Haan G."/>
            <person name="DeGray S."/>
            <person name="DeMaso C."/>
            <person name="Dhargay N."/>
            <person name="Dooley K."/>
            <person name="Dooley E."/>
            <person name="Doricent M."/>
            <person name="Dorje P."/>
            <person name="Dorjee K."/>
            <person name="Dupes A."/>
            <person name="Elong R."/>
            <person name="Falk J."/>
            <person name="Farina A."/>
            <person name="Faro S."/>
            <person name="Ferguson D."/>
            <person name="Fisher S."/>
            <person name="Foley C.D."/>
            <person name="Franke A."/>
            <person name="Friedrich D."/>
            <person name="Gadbois L."/>
            <person name="Gearin G."/>
            <person name="Gearin C.R."/>
            <person name="Giannoukos G."/>
            <person name="Goode T."/>
            <person name="Graham J."/>
            <person name="Grandbois E."/>
            <person name="Grewal S."/>
            <person name="Gyaltsen K."/>
            <person name="Hafez N."/>
            <person name="Hagos B."/>
            <person name="Hall J."/>
            <person name="Henson C."/>
            <person name="Hollinger A."/>
            <person name="Honan T."/>
            <person name="Huard M.D."/>
            <person name="Hughes L."/>
            <person name="Hurhula B."/>
            <person name="Husby M.E."/>
            <person name="Kamat A."/>
            <person name="Kanga B."/>
            <person name="Kashin S."/>
            <person name="Khazanovich D."/>
            <person name="Kisner P."/>
            <person name="Lance K."/>
            <person name="Lara M."/>
            <person name="Lee W."/>
            <person name="Lennon N."/>
            <person name="Letendre F."/>
            <person name="LeVine R."/>
            <person name="Lipovsky A."/>
            <person name="Liu X."/>
            <person name="Liu J."/>
            <person name="Liu S."/>
            <person name="Lokyitsang T."/>
            <person name="Lokyitsang Y."/>
            <person name="Lubonja R."/>
            <person name="Lui A."/>
            <person name="MacDonald P."/>
            <person name="Magnisalis V."/>
            <person name="Maru K."/>
            <person name="Matthews C."/>
            <person name="McCusker W."/>
            <person name="McDonough S."/>
            <person name="Mehta T."/>
            <person name="Meldrim J."/>
            <person name="Meneus L."/>
            <person name="Mihai O."/>
            <person name="Mihalev A."/>
            <person name="Mihova T."/>
            <person name="Mittelman R."/>
            <person name="Mlenga V."/>
            <person name="Montmayeur A."/>
            <person name="Mulrain L."/>
            <person name="Navidi A."/>
            <person name="Naylor J."/>
            <person name="Negash T."/>
            <person name="Nguyen T."/>
            <person name="Nguyen N."/>
            <person name="Nicol R."/>
            <person name="Norbu C."/>
            <person name="Norbu N."/>
            <person name="Novod N."/>
            <person name="O'Neill B."/>
            <person name="Osman S."/>
            <person name="Markiewicz E."/>
            <person name="Oyono O.L."/>
            <person name="Patti C."/>
            <person name="Phunkhang P."/>
            <person name="Pierre F."/>
            <person name="Priest M."/>
            <person name="Raghuraman S."/>
            <person name="Rege F."/>
            <person name="Reyes R."/>
            <person name="Rise C."/>
            <person name="Rogov P."/>
            <person name="Ross K."/>
            <person name="Ryan E."/>
            <person name="Settipalli S."/>
            <person name="Shea T."/>
            <person name="Sherpa N."/>
            <person name="Shi L."/>
            <person name="Shih D."/>
            <person name="Sparrow T."/>
            <person name="Spaulding J."/>
            <person name="Stalker J."/>
            <person name="Stange-Thomann N."/>
            <person name="Stavropoulos S."/>
            <person name="Stone C."/>
            <person name="Strader C."/>
            <person name="Tesfaye S."/>
            <person name="Thomson T."/>
            <person name="Thoulutsang Y."/>
            <person name="Thoulutsang D."/>
            <person name="Topham K."/>
            <person name="Topping I."/>
            <person name="Tsamla T."/>
            <person name="Vassiliev H."/>
            <person name="Vo A."/>
            <person name="Wangchuk T."/>
            <person name="Wangdi T."/>
            <person name="Weiand M."/>
            <person name="Wilkinson J."/>
            <person name="Wilson A."/>
            <person name="Yadav S."/>
            <person name="Young G."/>
            <person name="Yu Q."/>
            <person name="Zembek L."/>
            <person name="Zhong D."/>
            <person name="Zimmer A."/>
            <person name="Zwirko Z."/>
            <person name="Jaffe D.B."/>
            <person name="Alvarez P."/>
            <person name="Brockman W."/>
            <person name="Butler J."/>
            <person name="Chin C."/>
            <person name="Gnerre S."/>
            <person name="Grabherr M."/>
            <person name="Kleber M."/>
            <person name="Mauceli E."/>
            <person name="MacCallum I."/>
        </authorList>
    </citation>
    <scope>NUCLEOTIDE SEQUENCE [LARGE SCALE GENOMIC DNA]</scope>
    <source>
        <strain evidence="11">MSH-3 / Tucson 14011-0111.49</strain>
    </source>
</reference>
<dbReference type="AlphaFoldDB" id="B4GK98"/>
<feature type="chain" id="PRO_5002807138" evidence="8">
    <location>
        <begin position="18"/>
        <end position="103"/>
    </location>
</feature>
<keyword evidence="11" id="KW-1185">Reference proteome</keyword>
<evidence type="ECO:0000259" key="9">
    <source>
        <dbReference type="PROSITE" id="PS51406"/>
    </source>
</evidence>
<evidence type="ECO:0000256" key="3">
    <source>
        <dbReference type="ARBA" id="ARBA00022692"/>
    </source>
</evidence>
<organism evidence="11">
    <name type="scientific">Drosophila persimilis</name>
    <name type="common">Fruit fly</name>
    <dbReference type="NCBI Taxonomy" id="7234"/>
    <lineage>
        <taxon>Eukaryota</taxon>
        <taxon>Metazoa</taxon>
        <taxon>Ecdysozoa</taxon>
        <taxon>Arthropoda</taxon>
        <taxon>Hexapoda</taxon>
        <taxon>Insecta</taxon>
        <taxon>Pterygota</taxon>
        <taxon>Neoptera</taxon>
        <taxon>Endopterygota</taxon>
        <taxon>Diptera</taxon>
        <taxon>Brachycera</taxon>
        <taxon>Muscomorpha</taxon>
        <taxon>Ephydroidea</taxon>
        <taxon>Drosophilidae</taxon>
        <taxon>Drosophila</taxon>
        <taxon>Sophophora</taxon>
    </lineage>
</organism>
<keyword evidence="6" id="KW-0325">Glycoprotein</keyword>
<dbReference type="InterPro" id="IPR036056">
    <property type="entry name" value="Fibrinogen-like_C"/>
</dbReference>
<dbReference type="OrthoDB" id="784140at2759"/>
<name>B4GK98_DROPE</name>
<evidence type="ECO:0000256" key="4">
    <source>
        <dbReference type="ARBA" id="ARBA00022989"/>
    </source>
</evidence>
<keyword evidence="8" id="KW-0732">Signal</keyword>
<feature type="domain" description="Fibrinogen C-terminal" evidence="9">
    <location>
        <begin position="30"/>
        <end position="103"/>
    </location>
</feature>
<dbReference type="GO" id="GO:0016020">
    <property type="term" value="C:membrane"/>
    <property type="evidence" value="ECO:0007669"/>
    <property type="project" value="UniProtKB-SubCell"/>
</dbReference>
<dbReference type="InterPro" id="IPR014716">
    <property type="entry name" value="Fibrinogen_a/b/g_C_1"/>
</dbReference>